<dbReference type="EMBL" id="JAAAHW010004103">
    <property type="protein sequence ID" value="KAF9978757.1"/>
    <property type="molecule type" value="Genomic_DNA"/>
</dbReference>
<dbReference type="Proteomes" id="UP000749646">
    <property type="component" value="Unassembled WGS sequence"/>
</dbReference>
<feature type="compositionally biased region" description="Polar residues" evidence="2">
    <location>
        <begin position="503"/>
        <end position="518"/>
    </location>
</feature>
<dbReference type="Gene3D" id="1.20.5.170">
    <property type="match status" value="1"/>
</dbReference>
<dbReference type="PANTHER" id="PTHR37616:SF2">
    <property type="entry name" value="BZIP DOMAIN-CONTAINING PROTEIN"/>
    <property type="match status" value="1"/>
</dbReference>
<feature type="region of interest" description="Disordered" evidence="2">
    <location>
        <begin position="503"/>
        <end position="534"/>
    </location>
</feature>
<dbReference type="GO" id="GO:0003700">
    <property type="term" value="F:DNA-binding transcription factor activity"/>
    <property type="evidence" value="ECO:0007669"/>
    <property type="project" value="InterPro"/>
</dbReference>
<keyword evidence="1" id="KW-0175">Coiled coil</keyword>
<protein>
    <recommendedName>
        <fullName evidence="3">BZIP domain-containing protein</fullName>
    </recommendedName>
</protein>
<feature type="compositionally biased region" description="Basic and acidic residues" evidence="2">
    <location>
        <begin position="386"/>
        <end position="397"/>
    </location>
</feature>
<dbReference type="PANTHER" id="PTHR37616">
    <property type="entry name" value="BZIP TRANSCRIPTION FACTOR 60-LIKE"/>
    <property type="match status" value="1"/>
</dbReference>
<evidence type="ECO:0000259" key="3">
    <source>
        <dbReference type="PROSITE" id="PS50217"/>
    </source>
</evidence>
<keyword evidence="5" id="KW-1185">Reference proteome</keyword>
<dbReference type="InterPro" id="IPR004827">
    <property type="entry name" value="bZIP"/>
</dbReference>
<feature type="region of interest" description="Disordered" evidence="2">
    <location>
        <begin position="329"/>
        <end position="401"/>
    </location>
</feature>
<dbReference type="OrthoDB" id="5571888at2759"/>
<dbReference type="CDD" id="cd14810">
    <property type="entry name" value="bZIP_u1"/>
    <property type="match status" value="1"/>
</dbReference>
<feature type="compositionally biased region" description="Polar residues" evidence="2">
    <location>
        <begin position="226"/>
        <end position="238"/>
    </location>
</feature>
<feature type="region of interest" description="Disordered" evidence="2">
    <location>
        <begin position="222"/>
        <end position="245"/>
    </location>
</feature>
<evidence type="ECO:0000313" key="4">
    <source>
        <dbReference type="EMBL" id="KAF9978757.1"/>
    </source>
</evidence>
<feature type="non-terminal residue" evidence="4">
    <location>
        <position position="690"/>
    </location>
</feature>
<dbReference type="InterPro" id="IPR046347">
    <property type="entry name" value="bZIP_sf"/>
</dbReference>
<dbReference type="PROSITE" id="PS50217">
    <property type="entry name" value="BZIP"/>
    <property type="match status" value="1"/>
</dbReference>
<accession>A0A9P6JH10</accession>
<dbReference type="Pfam" id="PF00170">
    <property type="entry name" value="bZIP_1"/>
    <property type="match status" value="1"/>
</dbReference>
<evidence type="ECO:0000256" key="2">
    <source>
        <dbReference type="SAM" id="MobiDB-lite"/>
    </source>
</evidence>
<proteinExistence type="predicted"/>
<dbReference type="SUPFAM" id="SSF57959">
    <property type="entry name" value="Leucine zipper domain"/>
    <property type="match status" value="1"/>
</dbReference>
<reference evidence="4" key="1">
    <citation type="journal article" date="2020" name="Fungal Divers.">
        <title>Resolving the Mortierellaceae phylogeny through synthesis of multi-gene phylogenetics and phylogenomics.</title>
        <authorList>
            <person name="Vandepol N."/>
            <person name="Liber J."/>
            <person name="Desiro A."/>
            <person name="Na H."/>
            <person name="Kennedy M."/>
            <person name="Barry K."/>
            <person name="Grigoriev I.V."/>
            <person name="Miller A.N."/>
            <person name="O'Donnell K."/>
            <person name="Stajich J.E."/>
            <person name="Bonito G."/>
        </authorList>
    </citation>
    <scope>NUCLEOTIDE SEQUENCE</scope>
    <source>
        <strain evidence="4">MES-2147</strain>
    </source>
</reference>
<evidence type="ECO:0000313" key="5">
    <source>
        <dbReference type="Proteomes" id="UP000749646"/>
    </source>
</evidence>
<comment type="caution">
    <text evidence="4">The sequence shown here is derived from an EMBL/GenBank/DDBJ whole genome shotgun (WGS) entry which is preliminary data.</text>
</comment>
<dbReference type="AlphaFoldDB" id="A0A9P6JH10"/>
<organism evidence="4 5">
    <name type="scientific">Modicella reniformis</name>
    <dbReference type="NCBI Taxonomy" id="1440133"/>
    <lineage>
        <taxon>Eukaryota</taxon>
        <taxon>Fungi</taxon>
        <taxon>Fungi incertae sedis</taxon>
        <taxon>Mucoromycota</taxon>
        <taxon>Mortierellomycotina</taxon>
        <taxon>Mortierellomycetes</taxon>
        <taxon>Mortierellales</taxon>
        <taxon>Mortierellaceae</taxon>
        <taxon>Modicella</taxon>
    </lineage>
</organism>
<dbReference type="PROSITE" id="PS00036">
    <property type="entry name" value="BZIP_BASIC"/>
    <property type="match status" value="1"/>
</dbReference>
<sequence length="690" mass="75511">MANSNPPFDDFLELNMFDPSNSDMLSLLFNNDDLNITSFAASAVPALDMDLSVVLGPLSGNDPPNTSTSIYPETSSTDITVTPIAADFAIIPENKDIKRDEQRDIQLLLAINRQLQQQKQQEEIQQSVKSNAMAIPCIDNSIVVAQLINAGPLSVNPQAPTGAASLATPAASPLGVTLDMDSTLIATATTATADAQIAALIDSSKATITTTSVTTPISTTVATSPNPSVVTPASTATKRPNPESAPAAKKLAKIESTAVINTKSSSKTTTSGVTPANGTLSDATLQFLLQQQSQTPLAPQLFTGKLTRKEIEETLARLLEATRYLLLASQEAGDDNEEESPTAESEEVEMEDINSGELSHEQPAGQKHGLKTQPGIKTDDIPSSADLKKMTSKERRQLRNKISARNFRVRRKEYIGELEGQVEQHKTEARHLREAVVVMYEENKRLKEELEEAKRQLAQTTTNTSATVAPHQTASVPATTLSSEDKSLLASILTRTAFNANTKSNPFLSLPRSQSPTLTPDLKKDVPNSSSVSVNEWKNKTPIPVHTVHVPEIYIGEQLQFGPKASGSKEDDMWDRPWLNVERTPKELSKEEKNPFLLSSVVYELMQTFATTTWNMMVPQFEIESLSRELIPEDSKAIVQDYENDKLRAEAKEWKIQHDLTSSILADMAVLDILFDRDVDWLYSSMVADL</sequence>
<name>A0A9P6JH10_9FUNG</name>
<evidence type="ECO:0000256" key="1">
    <source>
        <dbReference type="SAM" id="Coils"/>
    </source>
</evidence>
<feature type="coiled-coil region" evidence="1">
    <location>
        <begin position="98"/>
        <end position="125"/>
    </location>
</feature>
<gene>
    <name evidence="4" type="ORF">BGZ65_006866</name>
</gene>
<feature type="region of interest" description="Disordered" evidence="2">
    <location>
        <begin position="461"/>
        <end position="481"/>
    </location>
</feature>
<feature type="domain" description="BZIP" evidence="3">
    <location>
        <begin position="390"/>
        <end position="453"/>
    </location>
</feature>
<dbReference type="SMART" id="SM00338">
    <property type="entry name" value="BRLZ"/>
    <property type="match status" value="1"/>
</dbReference>
<feature type="compositionally biased region" description="Acidic residues" evidence="2">
    <location>
        <begin position="332"/>
        <end position="354"/>
    </location>
</feature>